<evidence type="ECO:0000313" key="2">
    <source>
        <dbReference type="Proteomes" id="UP000037688"/>
    </source>
</evidence>
<dbReference type="RefSeq" id="WP_053782186.1">
    <property type="nucleotide sequence ID" value="NZ_LITU01000065.1"/>
</dbReference>
<proteinExistence type="predicted"/>
<dbReference type="SUPFAM" id="SSF56059">
    <property type="entry name" value="Glutathione synthetase ATP-binding domain-like"/>
    <property type="match status" value="1"/>
</dbReference>
<dbReference type="PANTHER" id="PTHR21621">
    <property type="entry name" value="RIBOSOMAL PROTEIN S6 MODIFICATION PROTEIN"/>
    <property type="match status" value="1"/>
</dbReference>
<dbReference type="GO" id="GO:0016879">
    <property type="term" value="F:ligase activity, forming carbon-nitrogen bonds"/>
    <property type="evidence" value="ECO:0007669"/>
    <property type="project" value="TreeGrafter"/>
</dbReference>
<dbReference type="AlphaFoldDB" id="A0A0M9BMH4"/>
<comment type="caution">
    <text evidence="1">The sequence shown here is derived from an EMBL/GenBank/DDBJ whole genome shotgun (WGS) entry which is preliminary data.</text>
</comment>
<dbReference type="Proteomes" id="UP000037688">
    <property type="component" value="Unassembled WGS sequence"/>
</dbReference>
<dbReference type="Gene3D" id="3.30.470.20">
    <property type="entry name" value="ATP-grasp fold, B domain"/>
    <property type="match status" value="1"/>
</dbReference>
<keyword evidence="2" id="KW-1185">Reference proteome</keyword>
<protein>
    <recommendedName>
        <fullName evidence="3">Endospore coat-associated protein</fullName>
    </recommendedName>
</protein>
<sequence>MDELQKGGDKLGGYATKYNVSNSLLHNEELRRNVPETRMYSKSVLKTMLDKYKMVYVKPNSGTGGKGVMKVERLGQGSYRYQLETSARTFDSFDGLVHSISKRTENCPYAVQRGINLLRHSGHRFDLRIMVQKNPEGKWETTGIIGRLGHPKKIITNVCKGGRSKPVELLLKEHVADIAEYTNKLRNLGCQATMQLNKTFPKIREIGLDVGIDQNLHPWILEANPQPAIYGFKTLKDKRIYQKMCRYQKAYGRL</sequence>
<dbReference type="PANTHER" id="PTHR21621:SF0">
    <property type="entry name" value="BETA-CITRYLGLUTAMATE SYNTHASE B-RELATED"/>
    <property type="match status" value="1"/>
</dbReference>
<dbReference type="PATRIC" id="fig|1705561.3.peg.3584"/>
<dbReference type="EMBL" id="LITU01000065">
    <property type="protein sequence ID" value="KOY15203.1"/>
    <property type="molecule type" value="Genomic_DNA"/>
</dbReference>
<reference evidence="1 2" key="1">
    <citation type="submission" date="2015-08" db="EMBL/GenBank/DDBJ databases">
        <title>Draft genome sequence of cellulolytic and xylanolytic Paenibacillus sp. A59, isolated from a decaying forest soil from Patagonia, Argentina.</title>
        <authorList>
            <person name="Ghio S."/>
            <person name="Caceres A.M."/>
            <person name="Talia P."/>
            <person name="Grasso D."/>
            <person name="Campos E."/>
        </authorList>
    </citation>
    <scope>NUCLEOTIDE SEQUENCE [LARGE SCALE GENOMIC DNA]</scope>
    <source>
        <strain evidence="1 2">A59</strain>
    </source>
</reference>
<gene>
    <name evidence="1" type="ORF">AMS66_17450</name>
</gene>
<name>A0A0M9BMH4_9BACL</name>
<dbReference type="InterPro" id="IPR026838">
    <property type="entry name" value="YheC/D"/>
</dbReference>
<accession>A0A0M9BMH4</accession>
<evidence type="ECO:0000313" key="1">
    <source>
        <dbReference type="EMBL" id="KOY15203.1"/>
    </source>
</evidence>
<dbReference type="OrthoDB" id="7869153at2"/>
<dbReference type="GO" id="GO:0005737">
    <property type="term" value="C:cytoplasm"/>
    <property type="evidence" value="ECO:0007669"/>
    <property type="project" value="TreeGrafter"/>
</dbReference>
<evidence type="ECO:0008006" key="3">
    <source>
        <dbReference type="Google" id="ProtNLM"/>
    </source>
</evidence>
<dbReference type="Pfam" id="PF14398">
    <property type="entry name" value="ATPgrasp_YheCD"/>
    <property type="match status" value="1"/>
</dbReference>
<organism evidence="1 2">
    <name type="scientific">Paenibacillus xylanivorans</name>
    <dbReference type="NCBI Taxonomy" id="1705561"/>
    <lineage>
        <taxon>Bacteria</taxon>
        <taxon>Bacillati</taxon>
        <taxon>Bacillota</taxon>
        <taxon>Bacilli</taxon>
        <taxon>Bacillales</taxon>
        <taxon>Paenibacillaceae</taxon>
        <taxon>Paenibacillus</taxon>
    </lineage>
</organism>